<dbReference type="InterPro" id="IPR029033">
    <property type="entry name" value="His_PPase_superfam"/>
</dbReference>
<dbReference type="InterPro" id="IPR013078">
    <property type="entry name" value="His_Pase_superF_clade-1"/>
</dbReference>
<proteinExistence type="predicted"/>
<accession>A0A1G8WLU9</accession>
<evidence type="ECO:0000256" key="2">
    <source>
        <dbReference type="PIRSR" id="PIRSR613078-1"/>
    </source>
</evidence>
<dbReference type="RefSeq" id="WP_176819322.1">
    <property type="nucleotide sequence ID" value="NZ_FNEM01000013.1"/>
</dbReference>
<feature type="binding site" evidence="3">
    <location>
        <position position="57"/>
    </location>
    <ligand>
        <name>substrate</name>
    </ligand>
</feature>
<dbReference type="GO" id="GO:0045820">
    <property type="term" value="P:negative regulation of glycolytic process"/>
    <property type="evidence" value="ECO:0007669"/>
    <property type="project" value="TreeGrafter"/>
</dbReference>
<dbReference type="PROSITE" id="PS00175">
    <property type="entry name" value="PG_MUTASE"/>
    <property type="match status" value="1"/>
</dbReference>
<dbReference type="CDD" id="cd07067">
    <property type="entry name" value="HP_PGM_like"/>
    <property type="match status" value="1"/>
</dbReference>
<evidence type="ECO:0000313" key="4">
    <source>
        <dbReference type="EMBL" id="SDJ79358.1"/>
    </source>
</evidence>
<dbReference type="SMART" id="SM00855">
    <property type="entry name" value="PGAM"/>
    <property type="match status" value="1"/>
</dbReference>
<dbReference type="AlphaFoldDB" id="A0A1G8WLU9"/>
<dbReference type="EMBL" id="FNEM01000013">
    <property type="protein sequence ID" value="SDJ79358.1"/>
    <property type="molecule type" value="Genomic_DNA"/>
</dbReference>
<dbReference type="Proteomes" id="UP000199527">
    <property type="component" value="Unassembled WGS sequence"/>
</dbReference>
<sequence length="187" mass="21130">MPIYLCRHGQTRWNQLGILQGHLDSELTELGRQQARVLGQQARALSLDFILCSDLNRARETAVIASQALNLPIQISSQLRERDFGALQGLSRDQSPQWWQHYDSRHLQDALAIPGAESASSVWQRAHNALFQLLNQHPDSNVLLIGHGEWQRIVQNGLLSYPLHSAHHPIPDNAEIWCLDDLLVECA</sequence>
<feature type="active site" description="Proton donor/acceptor" evidence="2">
    <location>
        <position position="81"/>
    </location>
</feature>
<dbReference type="InterPro" id="IPR001345">
    <property type="entry name" value="PG/BPGM_mutase_AS"/>
</dbReference>
<keyword evidence="5" id="KW-1185">Reference proteome</keyword>
<evidence type="ECO:0000313" key="5">
    <source>
        <dbReference type="Proteomes" id="UP000199527"/>
    </source>
</evidence>
<dbReference type="Gene3D" id="3.40.50.1240">
    <property type="entry name" value="Phosphoglycerate mutase-like"/>
    <property type="match status" value="1"/>
</dbReference>
<feature type="binding site" evidence="3">
    <location>
        <begin position="7"/>
        <end position="14"/>
    </location>
    <ligand>
        <name>substrate</name>
    </ligand>
</feature>
<organism evidence="4 5">
    <name type="scientific">Ferrimonas sediminum</name>
    <dbReference type="NCBI Taxonomy" id="718193"/>
    <lineage>
        <taxon>Bacteria</taxon>
        <taxon>Pseudomonadati</taxon>
        <taxon>Pseudomonadota</taxon>
        <taxon>Gammaproteobacteria</taxon>
        <taxon>Alteromonadales</taxon>
        <taxon>Ferrimonadaceae</taxon>
        <taxon>Ferrimonas</taxon>
    </lineage>
</organism>
<dbReference type="Pfam" id="PF00300">
    <property type="entry name" value="His_Phos_1"/>
    <property type="match status" value="1"/>
</dbReference>
<gene>
    <name evidence="4" type="ORF">SAMN04488540_113109</name>
</gene>
<feature type="active site" description="Tele-phosphohistidine intermediate" evidence="2">
    <location>
        <position position="8"/>
    </location>
</feature>
<protein>
    <submittedName>
        <fullName evidence="4">Probable phosphoglycerate mutase</fullName>
    </submittedName>
</protein>
<dbReference type="GO" id="GO:0005829">
    <property type="term" value="C:cytosol"/>
    <property type="evidence" value="ECO:0007669"/>
    <property type="project" value="TreeGrafter"/>
</dbReference>
<reference evidence="5" key="1">
    <citation type="submission" date="2016-10" db="EMBL/GenBank/DDBJ databases">
        <authorList>
            <person name="Varghese N."/>
            <person name="Submissions S."/>
        </authorList>
    </citation>
    <scope>NUCLEOTIDE SEQUENCE [LARGE SCALE GENOMIC DNA]</scope>
    <source>
        <strain evidence="5">DSM 23317</strain>
    </source>
</reference>
<dbReference type="PANTHER" id="PTHR46517:SF1">
    <property type="entry name" value="FRUCTOSE-2,6-BISPHOSPHATASE TIGAR"/>
    <property type="match status" value="1"/>
</dbReference>
<dbReference type="GO" id="GO:0004331">
    <property type="term" value="F:fructose-2,6-bisphosphate 2-phosphatase activity"/>
    <property type="evidence" value="ECO:0007669"/>
    <property type="project" value="TreeGrafter"/>
</dbReference>
<dbReference type="GO" id="GO:0043456">
    <property type="term" value="P:regulation of pentose-phosphate shunt"/>
    <property type="evidence" value="ECO:0007669"/>
    <property type="project" value="TreeGrafter"/>
</dbReference>
<name>A0A1G8WLU9_9GAMM</name>
<keyword evidence="1" id="KW-0378">Hydrolase</keyword>
<dbReference type="InterPro" id="IPR051695">
    <property type="entry name" value="Phosphoglycerate_Mutase"/>
</dbReference>
<dbReference type="SUPFAM" id="SSF53254">
    <property type="entry name" value="Phosphoglycerate mutase-like"/>
    <property type="match status" value="1"/>
</dbReference>
<evidence type="ECO:0000256" key="1">
    <source>
        <dbReference type="ARBA" id="ARBA00022801"/>
    </source>
</evidence>
<evidence type="ECO:0000256" key="3">
    <source>
        <dbReference type="PIRSR" id="PIRSR613078-2"/>
    </source>
</evidence>
<dbReference type="PIRSF" id="PIRSF000709">
    <property type="entry name" value="6PFK_2-Ptase"/>
    <property type="match status" value="1"/>
</dbReference>
<dbReference type="PANTHER" id="PTHR46517">
    <property type="entry name" value="FRUCTOSE-2,6-BISPHOSPHATASE TIGAR"/>
    <property type="match status" value="1"/>
</dbReference>